<dbReference type="GO" id="GO:0010181">
    <property type="term" value="F:FMN binding"/>
    <property type="evidence" value="ECO:0007669"/>
    <property type="project" value="TreeGrafter"/>
</dbReference>
<dbReference type="STRING" id="1531966.A0A0A1SWR1"/>
<dbReference type="Gene3D" id="3.40.50.360">
    <property type="match status" value="1"/>
</dbReference>
<dbReference type="GO" id="GO:0005829">
    <property type="term" value="C:cytosol"/>
    <property type="evidence" value="ECO:0007669"/>
    <property type="project" value="TreeGrafter"/>
</dbReference>
<dbReference type="SUPFAM" id="SSF52218">
    <property type="entry name" value="Flavoproteins"/>
    <property type="match status" value="1"/>
</dbReference>
<dbReference type="OrthoDB" id="68575at2759"/>
<dbReference type="GO" id="GO:0016491">
    <property type="term" value="F:oxidoreductase activity"/>
    <property type="evidence" value="ECO:0007669"/>
    <property type="project" value="InterPro"/>
</dbReference>
<keyword evidence="3" id="KW-1185">Reference proteome</keyword>
<dbReference type="InterPro" id="IPR005025">
    <property type="entry name" value="FMN_Rdtase-like_dom"/>
</dbReference>
<dbReference type="Pfam" id="PF03358">
    <property type="entry name" value="FMN_red"/>
    <property type="match status" value="1"/>
</dbReference>
<protein>
    <recommendedName>
        <fullName evidence="1">NADPH-dependent FMN reductase-like domain-containing protein</fullName>
    </recommendedName>
</protein>
<evidence type="ECO:0000313" key="3">
    <source>
        <dbReference type="Proteomes" id="UP000039046"/>
    </source>
</evidence>
<dbReference type="PANTHER" id="PTHR30543:SF21">
    <property type="entry name" value="NAD(P)H-DEPENDENT FMN REDUCTASE LOT6"/>
    <property type="match status" value="1"/>
</dbReference>
<dbReference type="HOGENOM" id="CLU_055322_2_0_1"/>
<dbReference type="InterPro" id="IPR050712">
    <property type="entry name" value="NAD(P)H-dep_reductase"/>
</dbReference>
<dbReference type="AlphaFoldDB" id="A0A0A1SWR1"/>
<dbReference type="PANTHER" id="PTHR30543">
    <property type="entry name" value="CHROMATE REDUCTASE"/>
    <property type="match status" value="1"/>
</dbReference>
<evidence type="ECO:0000259" key="1">
    <source>
        <dbReference type="Pfam" id="PF03358"/>
    </source>
</evidence>
<dbReference type="EMBL" id="CDHN01000001">
    <property type="protein sequence ID" value="CEJ82716.1"/>
    <property type="molecule type" value="Genomic_DNA"/>
</dbReference>
<gene>
    <name evidence="2" type="ORF">VHEMI02765</name>
</gene>
<accession>A0A0A1SWR1</accession>
<dbReference type="Proteomes" id="UP000039046">
    <property type="component" value="Unassembled WGS sequence"/>
</dbReference>
<proteinExistence type="predicted"/>
<evidence type="ECO:0000313" key="2">
    <source>
        <dbReference type="EMBL" id="CEJ82716.1"/>
    </source>
</evidence>
<organism evidence="2 3">
    <name type="scientific">[Torrubiella] hemipterigena</name>
    <dbReference type="NCBI Taxonomy" id="1531966"/>
    <lineage>
        <taxon>Eukaryota</taxon>
        <taxon>Fungi</taxon>
        <taxon>Dikarya</taxon>
        <taxon>Ascomycota</taxon>
        <taxon>Pezizomycotina</taxon>
        <taxon>Sordariomycetes</taxon>
        <taxon>Hypocreomycetidae</taxon>
        <taxon>Hypocreales</taxon>
        <taxon>Clavicipitaceae</taxon>
        <taxon>Clavicipitaceae incertae sedis</taxon>
        <taxon>'Torrubiella' clade</taxon>
    </lineage>
</organism>
<name>A0A0A1SWR1_9HYPO</name>
<feature type="domain" description="NADPH-dependent FMN reductase-like" evidence="1">
    <location>
        <begin position="6"/>
        <end position="157"/>
    </location>
</feature>
<dbReference type="InterPro" id="IPR029039">
    <property type="entry name" value="Flavoprotein-like_sf"/>
</dbReference>
<reference evidence="2 3" key="1">
    <citation type="journal article" date="2015" name="Genome Announc.">
        <title>Draft Genome Sequence and Gene Annotation of the Entomopathogenic Fungus Verticillium hemipterigenum.</title>
        <authorList>
            <person name="Horn F."/>
            <person name="Habel A."/>
            <person name="Scharf D.H."/>
            <person name="Dworschak J."/>
            <person name="Brakhage A.A."/>
            <person name="Guthke R."/>
            <person name="Hertweck C."/>
            <person name="Linde J."/>
        </authorList>
    </citation>
    <scope>NUCLEOTIDE SEQUENCE [LARGE SCALE GENOMIC DNA]</scope>
</reference>
<sequence>MAIDKKIGIILASTRYVRQGLGVANYIHGLVEPLAAKAGVSIDIIDLADHPLPFYDEPAYPMMLPKDNPSPHYINSYAKKWSTIISQYHAYIFVTPEYNGSIPAVLKNALDHLFHEWRGKPVGIVSYGTAGGARASVHLAEILSIFKVNTVATKVTFKSSPKAHDFYVAAKAPQPEDVQRWKDDGSEGAVGVMVAEILGSLLG</sequence>